<dbReference type="GO" id="GO:0004803">
    <property type="term" value="F:transposase activity"/>
    <property type="evidence" value="ECO:0007669"/>
    <property type="project" value="InterPro"/>
</dbReference>
<accession>A0A1X7AM63</accession>
<sequence length="102" mass="12133">MTKHRHPAYTEEFRKEAVRLAGLPEHKASDVAQQLGISVQQIYNWKRQFTRLSDKQFNTSAGVDYSQKESEVIRRLKRENHRLEQENEFLKKVSAYFANHQE</sequence>
<comment type="similarity">
    <text evidence="1">Belongs to the transposase 8 family.</text>
</comment>
<keyword evidence="2" id="KW-0175">Coiled coil</keyword>
<dbReference type="Gene3D" id="1.10.10.60">
    <property type="entry name" value="Homeodomain-like"/>
    <property type="match status" value="1"/>
</dbReference>
<dbReference type="Pfam" id="PF01527">
    <property type="entry name" value="HTH_Tnp_1"/>
    <property type="match status" value="1"/>
</dbReference>
<dbReference type="PANTHER" id="PTHR33215">
    <property type="entry name" value="PROTEIN DISTAL ANTENNA"/>
    <property type="match status" value="1"/>
</dbReference>
<name>A0A1X7AM63_9GAMM</name>
<dbReference type="PANTHER" id="PTHR33215:SF13">
    <property type="entry name" value="PROTEIN DISTAL ANTENNA"/>
    <property type="match status" value="1"/>
</dbReference>
<dbReference type="InterPro" id="IPR002514">
    <property type="entry name" value="Transposase_8"/>
</dbReference>
<dbReference type="GO" id="GO:0003677">
    <property type="term" value="F:DNA binding"/>
    <property type="evidence" value="ECO:0007669"/>
    <property type="project" value="InterPro"/>
</dbReference>
<dbReference type="Proteomes" id="UP000196573">
    <property type="component" value="Unassembled WGS sequence"/>
</dbReference>
<evidence type="ECO:0000256" key="1">
    <source>
        <dbReference type="ARBA" id="ARBA00009964"/>
    </source>
</evidence>
<reference evidence="3 4" key="1">
    <citation type="submission" date="2017-03" db="EMBL/GenBank/DDBJ databases">
        <authorList>
            <person name="Afonso C.L."/>
            <person name="Miller P.J."/>
            <person name="Scott M.A."/>
            <person name="Spackman E."/>
            <person name="Goraichik I."/>
            <person name="Dimitrov K.M."/>
            <person name="Suarez D.L."/>
            <person name="Swayne D.E."/>
        </authorList>
    </citation>
    <scope>NUCLEOTIDE SEQUENCE [LARGE SCALE GENOMIC DNA]</scope>
    <source>
        <strain evidence="3">SB41UT1</strain>
    </source>
</reference>
<protein>
    <submittedName>
        <fullName evidence="3">Transposase</fullName>
    </submittedName>
</protein>
<proteinExistence type="inferred from homology"/>
<dbReference type="SUPFAM" id="SSF46689">
    <property type="entry name" value="Homeodomain-like"/>
    <property type="match status" value="1"/>
</dbReference>
<dbReference type="RefSeq" id="WP_207626651.1">
    <property type="nucleotide sequence ID" value="NZ_CBCSCN010000006.1"/>
</dbReference>
<evidence type="ECO:0000313" key="4">
    <source>
        <dbReference type="Proteomes" id="UP000196573"/>
    </source>
</evidence>
<dbReference type="InterPro" id="IPR009057">
    <property type="entry name" value="Homeodomain-like_sf"/>
</dbReference>
<keyword evidence="4" id="KW-1185">Reference proteome</keyword>
<organism evidence="3 4">
    <name type="scientific">Parendozoicomonas haliclonae</name>
    <dbReference type="NCBI Taxonomy" id="1960125"/>
    <lineage>
        <taxon>Bacteria</taxon>
        <taxon>Pseudomonadati</taxon>
        <taxon>Pseudomonadota</taxon>
        <taxon>Gammaproteobacteria</taxon>
        <taxon>Oceanospirillales</taxon>
        <taxon>Endozoicomonadaceae</taxon>
        <taxon>Parendozoicomonas</taxon>
    </lineage>
</organism>
<dbReference type="AlphaFoldDB" id="A0A1X7AM63"/>
<evidence type="ECO:0000313" key="3">
    <source>
        <dbReference type="EMBL" id="SMA48902.1"/>
    </source>
</evidence>
<feature type="coiled-coil region" evidence="2">
    <location>
        <begin position="66"/>
        <end position="93"/>
    </location>
</feature>
<evidence type="ECO:0000256" key="2">
    <source>
        <dbReference type="SAM" id="Coils"/>
    </source>
</evidence>
<gene>
    <name evidence="3" type="ORF">EHSB41UT_02962</name>
</gene>
<dbReference type="EMBL" id="FWPT01000006">
    <property type="protein sequence ID" value="SMA48902.1"/>
    <property type="molecule type" value="Genomic_DNA"/>
</dbReference>
<dbReference type="GO" id="GO:0006313">
    <property type="term" value="P:DNA transposition"/>
    <property type="evidence" value="ECO:0007669"/>
    <property type="project" value="InterPro"/>
</dbReference>
<dbReference type="InterPro" id="IPR051839">
    <property type="entry name" value="RD_transcriptional_regulator"/>
</dbReference>